<evidence type="ECO:0000259" key="8">
    <source>
        <dbReference type="Pfam" id="PF04116"/>
    </source>
</evidence>
<evidence type="ECO:0000256" key="1">
    <source>
        <dbReference type="ARBA" id="ARBA00004127"/>
    </source>
</evidence>
<sequence length="332" mass="37621">MCGPVGSDCPNVCEWCHNRDVNETGYSESLGRALGALADPLHEPVLLAFPVFIAFVAIEWISARVLEAREPGGYQLRDAVTSLLMGAGSQAFWLVGKLIGLVIYAAVWVYLAPWHLPSDAWYTWVLAIVGTDFLYYWYHRGAHRIRLVWATHQAHHSSEYYNFATALRQKWNNSGEIVAWLPLPLLGVPPWMVFTGFSISLVYQFFVHTERIGRLPGPVEFVFNTPSHHRVHHGSDAEYLDRNYGGILIIWDRLFGTFRPETHRPTYGLTTPVTSHNPFWLQTHEYVAIWRDLRGAASWRERLGYAFGPPGWRPAPVPAPIPRSSAGVPEPH</sequence>
<feature type="transmembrane region" description="Helical" evidence="7">
    <location>
        <begin position="83"/>
        <end position="109"/>
    </location>
</feature>
<evidence type="ECO:0000256" key="6">
    <source>
        <dbReference type="ARBA" id="ARBA00023136"/>
    </source>
</evidence>
<evidence type="ECO:0000256" key="2">
    <source>
        <dbReference type="ARBA" id="ARBA00022692"/>
    </source>
</evidence>
<evidence type="ECO:0000256" key="4">
    <source>
        <dbReference type="ARBA" id="ARBA00023002"/>
    </source>
</evidence>
<proteinExistence type="predicted"/>
<dbReference type="InterPro" id="IPR051689">
    <property type="entry name" value="Sterol_desaturase/TMEM195"/>
</dbReference>
<protein>
    <submittedName>
        <fullName evidence="9">Sterol desaturase/sphingolipid hydroxylase, fatty acid hydroxylase superfamily</fullName>
    </submittedName>
</protein>
<evidence type="ECO:0000313" key="9">
    <source>
        <dbReference type="EMBL" id="SMO73194.1"/>
    </source>
</evidence>
<keyword evidence="6 7" id="KW-0472">Membrane</keyword>
<comment type="caution">
    <text evidence="9">The sequence shown here is derived from an EMBL/GenBank/DDBJ whole genome shotgun (WGS) entry which is preliminary data.</text>
</comment>
<feature type="transmembrane region" description="Helical" evidence="7">
    <location>
        <begin position="177"/>
        <end position="206"/>
    </location>
</feature>
<keyword evidence="4" id="KW-0560">Oxidoreductase</keyword>
<dbReference type="Pfam" id="PF04116">
    <property type="entry name" value="FA_hydroxylase"/>
    <property type="match status" value="1"/>
</dbReference>
<dbReference type="EMBL" id="FXTG01000004">
    <property type="protein sequence ID" value="SMO73194.1"/>
    <property type="molecule type" value="Genomic_DNA"/>
</dbReference>
<keyword evidence="3 7" id="KW-1133">Transmembrane helix</keyword>
<dbReference type="Proteomes" id="UP000315460">
    <property type="component" value="Unassembled WGS sequence"/>
</dbReference>
<name>A0ABY1N1L6_9ACTN</name>
<feature type="domain" description="Fatty acid hydroxylase" evidence="8">
    <location>
        <begin position="124"/>
        <end position="257"/>
    </location>
</feature>
<keyword evidence="5" id="KW-0443">Lipid metabolism</keyword>
<evidence type="ECO:0000256" key="3">
    <source>
        <dbReference type="ARBA" id="ARBA00022989"/>
    </source>
</evidence>
<evidence type="ECO:0000313" key="10">
    <source>
        <dbReference type="Proteomes" id="UP000315460"/>
    </source>
</evidence>
<feature type="transmembrane region" description="Helical" evidence="7">
    <location>
        <begin position="121"/>
        <end position="138"/>
    </location>
</feature>
<organism evidence="9 10">
    <name type="scientific">Dietzia kunjamensis subsp. schimae</name>
    <dbReference type="NCBI Taxonomy" id="498198"/>
    <lineage>
        <taxon>Bacteria</taxon>
        <taxon>Bacillati</taxon>
        <taxon>Actinomycetota</taxon>
        <taxon>Actinomycetes</taxon>
        <taxon>Mycobacteriales</taxon>
        <taxon>Dietziaceae</taxon>
        <taxon>Dietzia</taxon>
    </lineage>
</organism>
<evidence type="ECO:0000256" key="7">
    <source>
        <dbReference type="SAM" id="Phobius"/>
    </source>
</evidence>
<dbReference type="InterPro" id="IPR006694">
    <property type="entry name" value="Fatty_acid_hydroxylase"/>
</dbReference>
<evidence type="ECO:0000256" key="5">
    <source>
        <dbReference type="ARBA" id="ARBA00023098"/>
    </source>
</evidence>
<dbReference type="PANTHER" id="PTHR21624">
    <property type="entry name" value="STEROL DESATURASE-RELATED PROTEIN"/>
    <property type="match status" value="1"/>
</dbReference>
<accession>A0ABY1N1L6</accession>
<gene>
    <name evidence="9" type="ORF">SAMN06265174_104272</name>
</gene>
<dbReference type="PANTHER" id="PTHR21624:SF1">
    <property type="entry name" value="ALKYLGLYCEROL MONOOXYGENASE"/>
    <property type="match status" value="1"/>
</dbReference>
<keyword evidence="2 7" id="KW-0812">Transmembrane</keyword>
<feature type="transmembrane region" description="Helical" evidence="7">
    <location>
        <begin position="45"/>
        <end position="62"/>
    </location>
</feature>
<reference evidence="9 10" key="1">
    <citation type="submission" date="2017-05" db="EMBL/GenBank/DDBJ databases">
        <authorList>
            <person name="Varghese N."/>
            <person name="Submissions S."/>
        </authorList>
    </citation>
    <scope>NUCLEOTIDE SEQUENCE [LARGE SCALE GENOMIC DNA]</scope>
    <source>
        <strain evidence="9 10">DSM 45139</strain>
    </source>
</reference>
<comment type="subcellular location">
    <subcellularLocation>
        <location evidence="1">Endomembrane system</location>
        <topology evidence="1">Multi-pass membrane protein</topology>
    </subcellularLocation>
</comment>
<keyword evidence="10" id="KW-1185">Reference proteome</keyword>